<dbReference type="PANTHER" id="PTHR34108">
    <property type="entry name" value="SEPTUM SITE-DETERMINING PROTEIN MINC"/>
    <property type="match status" value="1"/>
</dbReference>
<dbReference type="InterPro" id="IPR013033">
    <property type="entry name" value="MinC"/>
</dbReference>
<dbReference type="InterPro" id="IPR005526">
    <property type="entry name" value="Septum_form_inhib_MinC_C"/>
</dbReference>
<evidence type="ECO:0000313" key="8">
    <source>
        <dbReference type="Proteomes" id="UP000003959"/>
    </source>
</evidence>
<evidence type="ECO:0000313" key="7">
    <source>
        <dbReference type="EMBL" id="EGJ33072.1"/>
    </source>
</evidence>
<dbReference type="GO" id="GO:1901891">
    <property type="term" value="P:regulation of cell septum assembly"/>
    <property type="evidence" value="ECO:0007669"/>
    <property type="project" value="InterPro"/>
</dbReference>
<keyword evidence="8" id="KW-1185">Reference proteome</keyword>
<keyword evidence="3 5" id="KW-0131">Cell cycle</keyword>
<dbReference type="Pfam" id="PF03775">
    <property type="entry name" value="MinC_C"/>
    <property type="match status" value="1"/>
</dbReference>
<name>F4XQP3_9CYAN</name>
<comment type="subunit">
    <text evidence="4 5">Interacts with MinD and FtsZ.</text>
</comment>
<keyword evidence="1 5" id="KW-0132">Cell division</keyword>
<dbReference type="HOGENOM" id="CLU_048711_0_0_3"/>
<proteinExistence type="inferred from homology"/>
<gene>
    <name evidence="5" type="primary">minC</name>
    <name evidence="7" type="ORF">LYNGBM3L_53930</name>
</gene>
<dbReference type="AlphaFoldDB" id="F4XQP3"/>
<dbReference type="HAMAP" id="MF_00267">
    <property type="entry name" value="MinC"/>
    <property type="match status" value="1"/>
</dbReference>
<dbReference type="Proteomes" id="UP000003959">
    <property type="component" value="Unassembled WGS sequence"/>
</dbReference>
<evidence type="ECO:0000256" key="2">
    <source>
        <dbReference type="ARBA" id="ARBA00023210"/>
    </source>
</evidence>
<accession>F4XQP3</accession>
<keyword evidence="2 5" id="KW-0717">Septation</keyword>
<dbReference type="EMBL" id="GL890873">
    <property type="protein sequence ID" value="EGJ33072.1"/>
    <property type="molecule type" value="Genomic_DNA"/>
</dbReference>
<dbReference type="SUPFAM" id="SSF63848">
    <property type="entry name" value="Cell-division inhibitor MinC, C-terminal domain"/>
    <property type="match status" value="1"/>
</dbReference>
<comment type="function">
    <text evidence="5">Cell division inhibitor that blocks the formation of polar Z ring septums. Rapidly oscillates between the poles of the cell to destabilize FtsZ filaments that have formed before they mature into polar Z rings. Prevents FtsZ polymerization.</text>
</comment>
<evidence type="ECO:0000256" key="4">
    <source>
        <dbReference type="ARBA" id="ARBA00046874"/>
    </source>
</evidence>
<sequence length="306" mass="33246">MPFCSLPPLATILNSYPPELAEEGMITEESIFGALTNLAPCCMTSDSAQPSPVSTVSNDRNSVVNCLGQVRLKSEGKRLLLILPPATKNPSTVNWSDLWEQFKHRLNAGERFWQPESSVHLMAGDQLLDGMKLQAIADALGAVQLRLKRVYTTRRQTAVAAAAAGYSVEQETPKYSLNQKIDQPTELLAEPLYLQMTVRSGIEIRHPGTIVIIGDLNPGGALIAAGDIFVWGHLRGIAHAGANGNRKCRIMALKMEPTQLRIADAVARAPETPPLQYYPEVAYVTSVGIRIARAADVAKTHLSLNS</sequence>
<evidence type="ECO:0000259" key="6">
    <source>
        <dbReference type="Pfam" id="PF03775"/>
    </source>
</evidence>
<dbReference type="eggNOG" id="COG0850">
    <property type="taxonomic scope" value="Bacteria"/>
</dbReference>
<evidence type="ECO:0000256" key="5">
    <source>
        <dbReference type="HAMAP-Rule" id="MF_00267"/>
    </source>
</evidence>
<dbReference type="InterPro" id="IPR016098">
    <property type="entry name" value="CAP/MinC_C"/>
</dbReference>
<reference evidence="8" key="1">
    <citation type="journal article" date="2011" name="Proc. Natl. Acad. Sci. U.S.A.">
        <title>Genomic insights into the physiology and ecology of the marine filamentous cyanobacterium Lyngbya majuscula.</title>
        <authorList>
            <person name="Jones A.C."/>
            <person name="Monroe E.A."/>
            <person name="Podell S."/>
            <person name="Hess W.R."/>
            <person name="Klages S."/>
            <person name="Esquenazi E."/>
            <person name="Niessen S."/>
            <person name="Hoover H."/>
            <person name="Rothmann M."/>
            <person name="Lasken R.S."/>
            <person name="Yates J.R.III."/>
            <person name="Reinhardt R."/>
            <person name="Kube M."/>
            <person name="Burkart M.D."/>
            <person name="Allen E.E."/>
            <person name="Dorrestein P.C."/>
            <person name="Gerwick W.H."/>
            <person name="Gerwick L."/>
        </authorList>
    </citation>
    <scope>NUCLEOTIDE SEQUENCE [LARGE SCALE GENOMIC DNA]</scope>
    <source>
        <strain evidence="8">3L</strain>
    </source>
</reference>
<organism evidence="7 8">
    <name type="scientific">Moorena producens 3L</name>
    <dbReference type="NCBI Taxonomy" id="489825"/>
    <lineage>
        <taxon>Bacteria</taxon>
        <taxon>Bacillati</taxon>
        <taxon>Cyanobacteriota</taxon>
        <taxon>Cyanophyceae</taxon>
        <taxon>Coleofasciculales</taxon>
        <taxon>Coleofasciculaceae</taxon>
        <taxon>Moorena</taxon>
    </lineage>
</organism>
<feature type="domain" description="Septum formation inhibitor MinC C-terminal" evidence="6">
    <location>
        <begin position="195"/>
        <end position="285"/>
    </location>
</feature>
<dbReference type="NCBIfam" id="NF001778">
    <property type="entry name" value="PRK00513.2-4"/>
    <property type="match status" value="1"/>
</dbReference>
<comment type="similarity">
    <text evidence="5">Belongs to the MinC family.</text>
</comment>
<dbReference type="GO" id="GO:0000917">
    <property type="term" value="P:division septum assembly"/>
    <property type="evidence" value="ECO:0007669"/>
    <property type="project" value="UniProtKB-KW"/>
</dbReference>
<dbReference type="PANTHER" id="PTHR34108:SF1">
    <property type="entry name" value="SEPTUM SITE-DETERMINING PROTEIN MINC"/>
    <property type="match status" value="1"/>
</dbReference>
<dbReference type="Gene3D" id="2.160.20.70">
    <property type="match status" value="1"/>
</dbReference>
<evidence type="ECO:0000256" key="3">
    <source>
        <dbReference type="ARBA" id="ARBA00023306"/>
    </source>
</evidence>
<protein>
    <recommendedName>
        <fullName evidence="5">Probable septum site-determining protein MinC</fullName>
    </recommendedName>
</protein>
<dbReference type="GO" id="GO:0000902">
    <property type="term" value="P:cell morphogenesis"/>
    <property type="evidence" value="ECO:0007669"/>
    <property type="project" value="InterPro"/>
</dbReference>
<evidence type="ECO:0000256" key="1">
    <source>
        <dbReference type="ARBA" id="ARBA00022618"/>
    </source>
</evidence>
<dbReference type="InterPro" id="IPR036145">
    <property type="entry name" value="MinC_C_sf"/>
</dbReference>